<dbReference type="Proteomes" id="UP000280344">
    <property type="component" value="Chromosome"/>
</dbReference>
<dbReference type="EMBL" id="CP034593">
    <property type="protein sequence ID" value="AZQ77302.1"/>
    <property type="molecule type" value="Genomic_DNA"/>
</dbReference>
<proteinExistence type="predicted"/>
<evidence type="ECO:0000313" key="2">
    <source>
        <dbReference type="Proteomes" id="UP000280344"/>
    </source>
</evidence>
<organism evidence="1 2">
    <name type="scientific">Flaviflexus ciconiae</name>
    <dbReference type="NCBI Taxonomy" id="2496867"/>
    <lineage>
        <taxon>Bacteria</taxon>
        <taxon>Bacillati</taxon>
        <taxon>Actinomycetota</taxon>
        <taxon>Actinomycetes</taxon>
        <taxon>Actinomycetales</taxon>
        <taxon>Actinomycetaceae</taxon>
        <taxon>Flaviflexus</taxon>
    </lineage>
</organism>
<dbReference type="RefSeq" id="WP_126704106.1">
    <property type="nucleotide sequence ID" value="NZ_CP034593.1"/>
</dbReference>
<evidence type="ECO:0008006" key="3">
    <source>
        <dbReference type="Google" id="ProtNLM"/>
    </source>
</evidence>
<accession>A0A3Q9G4N2</accession>
<name>A0A3Q9G4N2_9ACTO</name>
<dbReference type="AlphaFoldDB" id="A0A3Q9G4N2"/>
<sequence length="141" mass="14938">MSAITRDPVRTSLAVTGTVFAHYAMPDFVKSKFLRFIGKTAVNSALVAWTASHSSEELGQAGEQLQEFLDSADAETLKSTAGIAAGATLGTTVIAVAGEKWLYRRAEKKRAEGKHLAHTKQALVLAVLTGAVTYAAEMVDA</sequence>
<dbReference type="OrthoDB" id="3260877at2"/>
<protein>
    <recommendedName>
        <fullName evidence="3">Peptidase S9</fullName>
    </recommendedName>
</protein>
<dbReference type="KEGG" id="flh:EJ997_08120"/>
<gene>
    <name evidence="1" type="ORF">EJ997_08120</name>
</gene>
<reference evidence="1 2" key="1">
    <citation type="submission" date="2018-12" db="EMBL/GenBank/DDBJ databases">
        <title>Complete genome sequence of Flaviflexus sp. H23T48.</title>
        <authorList>
            <person name="Bae J.-W."/>
            <person name="Lee J.-Y."/>
        </authorList>
    </citation>
    <scope>NUCLEOTIDE SEQUENCE [LARGE SCALE GENOMIC DNA]</scope>
    <source>
        <strain evidence="1 2">H23T48</strain>
    </source>
</reference>
<evidence type="ECO:0000313" key="1">
    <source>
        <dbReference type="EMBL" id="AZQ77302.1"/>
    </source>
</evidence>
<keyword evidence="2" id="KW-1185">Reference proteome</keyword>